<evidence type="ECO:0000256" key="4">
    <source>
        <dbReference type="ARBA" id="ARBA00022960"/>
    </source>
</evidence>
<evidence type="ECO:0000313" key="10">
    <source>
        <dbReference type="Proteomes" id="UP000606499"/>
    </source>
</evidence>
<feature type="transmembrane region" description="Helical" evidence="8">
    <location>
        <begin position="41"/>
        <end position="61"/>
    </location>
</feature>
<accession>A0A923LVV9</accession>
<keyword evidence="4" id="KW-0133">Cell shape</keyword>
<evidence type="ECO:0000256" key="6">
    <source>
        <dbReference type="ARBA" id="ARBA00022989"/>
    </source>
</evidence>
<sequence length="481" mass="50748">MSGKNTMTRDAMLFLPAKVVEGLLVIACSSLYTHIFTQGAVGTFGIVNTTVQFCYLVVAGWMANAATRYVGEEFRRDRASALFSTVSAIYLLICAAVAAVALCAAAVTRDPVWLGGACMFFSYTVFQILNSALIQLGRMRASISLSLFSAAGKLAIAYAIVHGASDYPSAAPAFIANTLADGLAGLGAVFALSIPTVARLRWFSRPLLHKFFAYGVPLMGVSIAVALLNMIDRYLVTGFFGKEAFAVYNQNNSIASGIFTMISVGIMRGVYPNVLRAWRDGGQAAAKPLLDQGVRLYLLIAVPAVAGLSAVALPMSRFLFAAGYDAGAPVIAYTALAMLFMGLTEYANKAYELEQSTIHVLQNSAAAAAIKVVCSVVLLKTLGFTGGALGSVVAFASYFIITAVRVRKRFIFRVPAKSLARILVCALLCGAAAFGCTLLPVNNLLRLVCAVAAGAAVYAVAIIASGEGRAEAQAVLKRLKR</sequence>
<reference evidence="9" key="1">
    <citation type="submission" date="2020-08" db="EMBL/GenBank/DDBJ databases">
        <title>Genome public.</title>
        <authorList>
            <person name="Liu C."/>
            <person name="Sun Q."/>
        </authorList>
    </citation>
    <scope>NUCLEOTIDE SEQUENCE</scope>
    <source>
        <strain evidence="9">NSJ-28</strain>
    </source>
</reference>
<dbReference type="AlphaFoldDB" id="A0A923LVV9"/>
<protein>
    <submittedName>
        <fullName evidence="9">Lipopolysaccharide biosynthesis protein</fullName>
    </submittedName>
</protein>
<evidence type="ECO:0000256" key="7">
    <source>
        <dbReference type="ARBA" id="ARBA00023136"/>
    </source>
</evidence>
<dbReference type="GO" id="GO:0005886">
    <property type="term" value="C:plasma membrane"/>
    <property type="evidence" value="ECO:0007669"/>
    <property type="project" value="UniProtKB-SubCell"/>
</dbReference>
<gene>
    <name evidence="9" type="ORF">H8S45_12885</name>
</gene>
<feature type="transmembrane region" description="Helical" evidence="8">
    <location>
        <begin position="296"/>
        <end position="320"/>
    </location>
</feature>
<evidence type="ECO:0000313" key="9">
    <source>
        <dbReference type="EMBL" id="MBC5726350.1"/>
    </source>
</evidence>
<feature type="transmembrane region" description="Helical" evidence="8">
    <location>
        <begin position="173"/>
        <end position="199"/>
    </location>
</feature>
<feature type="transmembrane region" description="Helical" evidence="8">
    <location>
        <begin position="113"/>
        <end position="134"/>
    </location>
</feature>
<feature type="transmembrane region" description="Helical" evidence="8">
    <location>
        <begin position="418"/>
        <end position="438"/>
    </location>
</feature>
<feature type="transmembrane region" description="Helical" evidence="8">
    <location>
        <begin position="384"/>
        <end position="406"/>
    </location>
</feature>
<name>A0A923LVV9_9FIRM</name>
<feature type="transmembrane region" description="Helical" evidence="8">
    <location>
        <begin position="444"/>
        <end position="464"/>
    </location>
</feature>
<dbReference type="RefSeq" id="WP_147574483.1">
    <property type="nucleotide sequence ID" value="NZ_JACOPL010000014.1"/>
</dbReference>
<evidence type="ECO:0000256" key="1">
    <source>
        <dbReference type="ARBA" id="ARBA00004651"/>
    </source>
</evidence>
<keyword evidence="7 8" id="KW-0472">Membrane</keyword>
<evidence type="ECO:0000256" key="2">
    <source>
        <dbReference type="ARBA" id="ARBA00022475"/>
    </source>
</evidence>
<keyword evidence="6 8" id="KW-1133">Transmembrane helix</keyword>
<feature type="transmembrane region" description="Helical" evidence="8">
    <location>
        <begin position="360"/>
        <end position="378"/>
    </location>
</feature>
<dbReference type="Proteomes" id="UP000606499">
    <property type="component" value="Unassembled WGS sequence"/>
</dbReference>
<dbReference type="PANTHER" id="PTHR30250">
    <property type="entry name" value="PST FAMILY PREDICTED COLANIC ACID TRANSPORTER"/>
    <property type="match status" value="1"/>
</dbReference>
<comment type="caution">
    <text evidence="9">The sequence shown here is derived from an EMBL/GenBank/DDBJ whole genome shotgun (WGS) entry which is preliminary data.</text>
</comment>
<dbReference type="GO" id="GO:0008360">
    <property type="term" value="P:regulation of cell shape"/>
    <property type="evidence" value="ECO:0007669"/>
    <property type="project" value="UniProtKB-KW"/>
</dbReference>
<dbReference type="GO" id="GO:0009252">
    <property type="term" value="P:peptidoglycan biosynthetic process"/>
    <property type="evidence" value="ECO:0007669"/>
    <property type="project" value="UniProtKB-KW"/>
</dbReference>
<keyword evidence="3 8" id="KW-0812">Transmembrane</keyword>
<feature type="transmembrane region" description="Helical" evidence="8">
    <location>
        <begin position="326"/>
        <end position="348"/>
    </location>
</feature>
<feature type="transmembrane region" description="Helical" evidence="8">
    <location>
        <begin position="211"/>
        <end position="231"/>
    </location>
</feature>
<feature type="transmembrane region" description="Helical" evidence="8">
    <location>
        <begin position="254"/>
        <end position="275"/>
    </location>
</feature>
<feature type="transmembrane region" description="Helical" evidence="8">
    <location>
        <begin position="82"/>
        <end position="107"/>
    </location>
</feature>
<organism evidence="9 10">
    <name type="scientific">Agathobaculum faecis</name>
    <dbReference type="NCBI Taxonomy" id="2763013"/>
    <lineage>
        <taxon>Bacteria</taxon>
        <taxon>Bacillati</taxon>
        <taxon>Bacillota</taxon>
        <taxon>Clostridia</taxon>
        <taxon>Eubacteriales</taxon>
        <taxon>Butyricicoccaceae</taxon>
        <taxon>Agathobaculum</taxon>
    </lineage>
</organism>
<dbReference type="Pfam" id="PF03023">
    <property type="entry name" value="MurJ"/>
    <property type="match status" value="1"/>
</dbReference>
<keyword evidence="10" id="KW-1185">Reference proteome</keyword>
<keyword evidence="2" id="KW-1003">Cell membrane</keyword>
<dbReference type="InterPro" id="IPR050833">
    <property type="entry name" value="Poly_Biosynth_Transport"/>
</dbReference>
<dbReference type="PANTHER" id="PTHR30250:SF11">
    <property type="entry name" value="O-ANTIGEN TRANSPORTER-RELATED"/>
    <property type="match status" value="1"/>
</dbReference>
<proteinExistence type="predicted"/>
<feature type="transmembrane region" description="Helical" evidence="8">
    <location>
        <begin position="12"/>
        <end position="35"/>
    </location>
</feature>
<evidence type="ECO:0000256" key="8">
    <source>
        <dbReference type="SAM" id="Phobius"/>
    </source>
</evidence>
<comment type="subcellular location">
    <subcellularLocation>
        <location evidence="1">Cell membrane</location>
        <topology evidence="1">Multi-pass membrane protein</topology>
    </subcellularLocation>
</comment>
<keyword evidence="5" id="KW-0573">Peptidoglycan synthesis</keyword>
<evidence type="ECO:0000256" key="3">
    <source>
        <dbReference type="ARBA" id="ARBA00022692"/>
    </source>
</evidence>
<dbReference type="EMBL" id="JACOPL010000014">
    <property type="protein sequence ID" value="MBC5726350.1"/>
    <property type="molecule type" value="Genomic_DNA"/>
</dbReference>
<feature type="transmembrane region" description="Helical" evidence="8">
    <location>
        <begin position="141"/>
        <end position="161"/>
    </location>
</feature>
<evidence type="ECO:0000256" key="5">
    <source>
        <dbReference type="ARBA" id="ARBA00022984"/>
    </source>
</evidence>
<dbReference type="InterPro" id="IPR004268">
    <property type="entry name" value="MurJ"/>
</dbReference>